<evidence type="ECO:0000313" key="1">
    <source>
        <dbReference type="EMBL" id="KAF7786919.1"/>
    </source>
</evidence>
<organism evidence="1 2">
    <name type="scientific">Pseudoalteromonas rubra</name>
    <dbReference type="NCBI Taxonomy" id="43658"/>
    <lineage>
        <taxon>Bacteria</taxon>
        <taxon>Pseudomonadati</taxon>
        <taxon>Pseudomonadota</taxon>
        <taxon>Gammaproteobacteria</taxon>
        <taxon>Alteromonadales</taxon>
        <taxon>Pseudoalteromonadaceae</taxon>
        <taxon>Pseudoalteromonas</taxon>
    </lineage>
</organism>
<sequence length="53" mass="6054">MAHLSDLFYVLRRDDYTIHPQSESVPPLLVGSVIASLLTCRLQVMTRQVNLKK</sequence>
<dbReference type="EMBL" id="AHCD03000034">
    <property type="protein sequence ID" value="KAF7786919.1"/>
    <property type="molecule type" value="Genomic_DNA"/>
</dbReference>
<dbReference type="Proteomes" id="UP000016480">
    <property type="component" value="Unassembled WGS sequence"/>
</dbReference>
<gene>
    <name evidence="1" type="ORF">PRUB_a3734</name>
</gene>
<comment type="caution">
    <text evidence="1">The sequence shown here is derived from an EMBL/GenBank/DDBJ whole genome shotgun (WGS) entry which is preliminary data.</text>
</comment>
<proteinExistence type="predicted"/>
<protein>
    <submittedName>
        <fullName evidence="1">Uncharacterized protein</fullName>
    </submittedName>
</protein>
<reference evidence="1 2" key="1">
    <citation type="journal article" date="2012" name="J. Bacteriol.">
        <title>Genome sequence of the cycloprodigiosin-producing bacterial strain Pseudoalteromonas rubra ATCC 29570(T).</title>
        <authorList>
            <person name="Xie B.B."/>
            <person name="Shu Y.L."/>
            <person name="Qin Q.L."/>
            <person name="Rong J.C."/>
            <person name="Zhang X.Y."/>
            <person name="Chen X.L."/>
            <person name="Zhou B.C."/>
            <person name="Zhang Y.Z."/>
        </authorList>
    </citation>
    <scope>NUCLEOTIDE SEQUENCE [LARGE SCALE GENOMIC DNA]</scope>
    <source>
        <strain evidence="1 2">DSM 6842</strain>
    </source>
</reference>
<dbReference type="AlphaFoldDB" id="A0A8T0C8A9"/>
<name>A0A8T0C8A9_9GAMM</name>
<evidence type="ECO:0000313" key="2">
    <source>
        <dbReference type="Proteomes" id="UP000016480"/>
    </source>
</evidence>
<accession>A0A8T0C8A9</accession>